<gene>
    <name evidence="1" type="ORF">EDC37_1212</name>
</gene>
<protein>
    <submittedName>
        <fullName evidence="1">Uncharacterized protein</fullName>
    </submittedName>
</protein>
<dbReference type="AlphaFoldDB" id="A0A4R3K2J0"/>
<evidence type="ECO:0000313" key="1">
    <source>
        <dbReference type="EMBL" id="TCS76667.1"/>
    </source>
</evidence>
<evidence type="ECO:0000313" key="2">
    <source>
        <dbReference type="Proteomes" id="UP000295188"/>
    </source>
</evidence>
<sequence>MYMNPKIYNELKLHNNMITTAQVVALGFSKSLLTKYLKGNLLERSRHGVYILSDTVEDDMYTLSLSSPQMIFSHDTALFLNGLSDRTPFCHSVTIPSNKTVPPSIKDECNFYYIKPDLHQLGVIEKKTTLGNIVRCYNAERTICDILRSRNRLDEETVISSIKNYVASAAKDLSLLAMYAEQFRVGKILKNYMEVLL</sequence>
<dbReference type="Proteomes" id="UP000295188">
    <property type="component" value="Unassembled WGS sequence"/>
</dbReference>
<dbReference type="RefSeq" id="WP_196589725.1">
    <property type="nucleotide sequence ID" value="NZ_SMAA01000021.1"/>
</dbReference>
<organism evidence="1 2">
    <name type="scientific">Pectinatus cerevisiiphilus</name>
    <dbReference type="NCBI Taxonomy" id="86956"/>
    <lineage>
        <taxon>Bacteria</taxon>
        <taxon>Bacillati</taxon>
        <taxon>Bacillota</taxon>
        <taxon>Negativicutes</taxon>
        <taxon>Selenomonadales</taxon>
        <taxon>Selenomonadaceae</taxon>
        <taxon>Pectinatus</taxon>
    </lineage>
</organism>
<proteinExistence type="predicted"/>
<accession>A0A4R3K2J0</accession>
<reference evidence="1 2" key="1">
    <citation type="submission" date="2019-03" db="EMBL/GenBank/DDBJ databases">
        <title>Genomic Encyclopedia of Type Strains, Phase IV (KMG-IV): sequencing the most valuable type-strain genomes for metagenomic binning, comparative biology and taxonomic classification.</title>
        <authorList>
            <person name="Goeker M."/>
        </authorList>
    </citation>
    <scope>NUCLEOTIDE SEQUENCE [LARGE SCALE GENOMIC DNA]</scope>
    <source>
        <strain evidence="1 2">DSM 20467</strain>
    </source>
</reference>
<dbReference type="EMBL" id="SMAA01000021">
    <property type="protein sequence ID" value="TCS76667.1"/>
    <property type="molecule type" value="Genomic_DNA"/>
</dbReference>
<keyword evidence="2" id="KW-1185">Reference proteome</keyword>
<comment type="caution">
    <text evidence="1">The sequence shown here is derived from an EMBL/GenBank/DDBJ whole genome shotgun (WGS) entry which is preliminary data.</text>
</comment>
<name>A0A4R3K2J0_9FIRM</name>